<dbReference type="InterPro" id="IPR010722">
    <property type="entry name" value="BATS_dom"/>
</dbReference>
<evidence type="ECO:0000313" key="8">
    <source>
        <dbReference type="EMBL" id="PPI88329.1"/>
    </source>
</evidence>
<keyword evidence="8" id="KW-0614">Plasmid</keyword>
<dbReference type="NCBIfam" id="TIGR02351">
    <property type="entry name" value="thiH"/>
    <property type="match status" value="1"/>
</dbReference>
<dbReference type="PANTHER" id="PTHR43583">
    <property type="entry name" value="2-IMINOACETATE SYNTHASE"/>
    <property type="match status" value="1"/>
</dbReference>
<dbReference type="Pfam" id="PF06968">
    <property type="entry name" value="BATS"/>
    <property type="match status" value="1"/>
</dbReference>
<dbReference type="GO" id="GO:0009228">
    <property type="term" value="P:thiamine biosynthetic process"/>
    <property type="evidence" value="ECO:0007669"/>
    <property type="project" value="InterPro"/>
</dbReference>
<dbReference type="PANTHER" id="PTHR43583:SF1">
    <property type="entry name" value="2-IMINOACETATE SYNTHASE"/>
    <property type="match status" value="1"/>
</dbReference>
<dbReference type="InterPro" id="IPR013785">
    <property type="entry name" value="Aldolase_TIM"/>
</dbReference>
<evidence type="ECO:0000256" key="5">
    <source>
        <dbReference type="ARBA" id="ARBA00023004"/>
    </source>
</evidence>
<dbReference type="RefSeq" id="WP_136132107.1">
    <property type="nucleotide sequence ID" value="NZ_CM009557.1"/>
</dbReference>
<proteinExistence type="predicted"/>
<dbReference type="SFLD" id="SFLDG01081">
    <property type="entry name" value="cleavage_of_the_Ca-Cb_bond_in"/>
    <property type="match status" value="1"/>
</dbReference>
<evidence type="ECO:0000256" key="3">
    <source>
        <dbReference type="ARBA" id="ARBA00022691"/>
    </source>
</evidence>
<dbReference type="SUPFAM" id="SSF102114">
    <property type="entry name" value="Radical SAM enzymes"/>
    <property type="match status" value="1"/>
</dbReference>
<accession>A0A2P5T160</accession>
<gene>
    <name evidence="8" type="primary">thiH</name>
    <name evidence="8" type="ORF">CRV09_03535</name>
</gene>
<keyword evidence="4" id="KW-0479">Metal-binding</keyword>
<keyword evidence="3" id="KW-0949">S-adenosyl-L-methionine</keyword>
<organism evidence="8">
    <name type="scientific">Candidatus Pantoea edessiphila</name>
    <dbReference type="NCBI Taxonomy" id="2044610"/>
    <lineage>
        <taxon>Bacteria</taxon>
        <taxon>Pseudomonadati</taxon>
        <taxon>Pseudomonadota</taxon>
        <taxon>Gammaproteobacteria</taxon>
        <taxon>Enterobacterales</taxon>
        <taxon>Erwiniaceae</taxon>
        <taxon>Pantoea</taxon>
    </lineage>
</organism>
<comment type="cofactor">
    <cofactor evidence="1">
        <name>[4Fe-4S] cluster</name>
        <dbReference type="ChEBI" id="CHEBI:49883"/>
    </cofactor>
</comment>
<geneLocation type="plasmid" evidence="8">
    <name>pSOE1</name>
</geneLocation>
<evidence type="ECO:0000256" key="2">
    <source>
        <dbReference type="ARBA" id="ARBA00022485"/>
    </source>
</evidence>
<protein>
    <submittedName>
        <fullName evidence="8">2-iminoacetate synthase ThiH</fullName>
    </submittedName>
</protein>
<sequence length="381" mass="44079">MMNTFSQNWNKINWNDLSFCIYNQNEKNVEKVLNTKIFNLASISALLSPKAKSYIEPLAKIAQGLTRQRFGNVVNFYLPLYLSNLCSNECTYCGFSKSNRIKRKILNEQEIIKECEVIRAKGINNFLLVTGEHKNKVGMDYFRRYIPLIRNYCSSSLLIEIQPMLEEEYVELKALGVDGVLVYQETYDIITYSNNHLYGKKRNFFWRLETPERLAKAGIDKIGLGVLMGLSNDWRVDCYILAKHLLYLRDIYWKSSYSISFPRLRPCIGQTISNSAVLIDDIDLLQAMCAFRLLMPEIEISLSTRESPNFRNHVIPILVNNVSTGSKTSPGGYASNKKELEQFVIYDNRSPKEMHQVLLSAGIQPIYKDWDSYLRINSIKY</sequence>
<dbReference type="GO" id="GO:0051539">
    <property type="term" value="F:4 iron, 4 sulfur cluster binding"/>
    <property type="evidence" value="ECO:0007669"/>
    <property type="project" value="UniProtKB-KW"/>
</dbReference>
<dbReference type="Gene3D" id="3.20.20.70">
    <property type="entry name" value="Aldolase class I"/>
    <property type="match status" value="1"/>
</dbReference>
<evidence type="ECO:0000259" key="7">
    <source>
        <dbReference type="PROSITE" id="PS51918"/>
    </source>
</evidence>
<evidence type="ECO:0000256" key="1">
    <source>
        <dbReference type="ARBA" id="ARBA00001966"/>
    </source>
</evidence>
<dbReference type="Proteomes" id="UP000295937">
    <property type="component" value="Plasmid pSOE1"/>
</dbReference>
<reference evidence="8" key="1">
    <citation type="journal article" date="2018" name="Genome Biol. Evol.">
        <title>Cladogenesis and Genomic Streamlining in Extracellular Endosymbionts of Tropical Stink Bugs.</title>
        <authorList>
            <person name="Otero-Bravo A."/>
            <person name="Goffredi S."/>
            <person name="Sabree Z.L."/>
        </authorList>
    </citation>
    <scope>NUCLEOTIDE SEQUENCE [LARGE SCALE GENOMIC DNA]</scope>
    <source>
        <strain evidence="8">SoEO</strain>
        <plasmid evidence="8">pSOE1</plasmid>
    </source>
</reference>
<dbReference type="CDD" id="cd01335">
    <property type="entry name" value="Radical_SAM"/>
    <property type="match status" value="1"/>
</dbReference>
<dbReference type="InterPro" id="IPR034428">
    <property type="entry name" value="ThiH/NoCL/HydG-like"/>
</dbReference>
<dbReference type="AlphaFoldDB" id="A0A2P5T160"/>
<dbReference type="SFLD" id="SFLDS00029">
    <property type="entry name" value="Radical_SAM"/>
    <property type="match status" value="1"/>
</dbReference>
<evidence type="ECO:0000256" key="4">
    <source>
        <dbReference type="ARBA" id="ARBA00022723"/>
    </source>
</evidence>
<keyword evidence="2" id="KW-0004">4Fe-4S</keyword>
<dbReference type="InterPro" id="IPR012726">
    <property type="entry name" value="ThiH"/>
</dbReference>
<dbReference type="Pfam" id="PF04055">
    <property type="entry name" value="Radical_SAM"/>
    <property type="match status" value="1"/>
</dbReference>
<name>A0A2P5T160_9GAMM</name>
<dbReference type="InterPro" id="IPR007197">
    <property type="entry name" value="rSAM"/>
</dbReference>
<comment type="caution">
    <text evidence="8">The sequence shown here is derived from an EMBL/GenBank/DDBJ whole genome shotgun (WGS) entry which is preliminary data.</text>
</comment>
<feature type="domain" description="Radical SAM core" evidence="7">
    <location>
        <begin position="72"/>
        <end position="305"/>
    </location>
</feature>
<dbReference type="SFLD" id="SFLDG01060">
    <property type="entry name" value="BATS_domain_containing"/>
    <property type="match status" value="1"/>
</dbReference>
<dbReference type="OrthoDB" id="9801120at2"/>
<evidence type="ECO:0000256" key="6">
    <source>
        <dbReference type="ARBA" id="ARBA00023014"/>
    </source>
</evidence>
<dbReference type="InterPro" id="IPR058240">
    <property type="entry name" value="rSAM_sf"/>
</dbReference>
<dbReference type="SFLD" id="SFLDF00301">
    <property type="entry name" value="2-iminoacetate_synthase_(ThiH)"/>
    <property type="match status" value="1"/>
</dbReference>
<keyword evidence="5" id="KW-0408">Iron</keyword>
<dbReference type="SMART" id="SM00876">
    <property type="entry name" value="BATS"/>
    <property type="match status" value="1"/>
</dbReference>
<dbReference type="GO" id="GO:0005506">
    <property type="term" value="F:iron ion binding"/>
    <property type="evidence" value="ECO:0007669"/>
    <property type="project" value="InterPro"/>
</dbReference>
<dbReference type="GO" id="GO:0003824">
    <property type="term" value="F:catalytic activity"/>
    <property type="evidence" value="ECO:0007669"/>
    <property type="project" value="InterPro"/>
</dbReference>
<dbReference type="PROSITE" id="PS51918">
    <property type="entry name" value="RADICAL_SAM"/>
    <property type="match status" value="1"/>
</dbReference>
<keyword evidence="6" id="KW-0411">Iron-sulfur</keyword>
<dbReference type="EMBL" id="PDKR01000009">
    <property type="protein sequence ID" value="PPI88329.1"/>
    <property type="molecule type" value="Genomic_DNA"/>
</dbReference>